<dbReference type="CDD" id="cd07569">
    <property type="entry name" value="DCase"/>
    <property type="match status" value="1"/>
</dbReference>
<keyword evidence="1 3" id="KW-0378">Hydrolase</keyword>
<protein>
    <submittedName>
        <fullName evidence="3">N-carbamoyl-D-amino-acid hydrolase</fullName>
    </submittedName>
</protein>
<comment type="caution">
    <text evidence="3">The sequence shown here is derived from an EMBL/GenBank/DDBJ whole genome shotgun (WGS) entry which is preliminary data.</text>
</comment>
<keyword evidence="4" id="KW-1185">Reference proteome</keyword>
<accession>A0ABS9W0K1</accession>
<dbReference type="PANTHER" id="PTHR43674:SF12">
    <property type="entry name" value="NITRILASE C965.09-RELATED"/>
    <property type="match status" value="1"/>
</dbReference>
<dbReference type="InterPro" id="IPR050345">
    <property type="entry name" value="Aliph_Amidase/BUP"/>
</dbReference>
<dbReference type="Proteomes" id="UP001201985">
    <property type="component" value="Unassembled WGS sequence"/>
</dbReference>
<dbReference type="SUPFAM" id="SSF56317">
    <property type="entry name" value="Carbon-nitrogen hydrolase"/>
    <property type="match status" value="1"/>
</dbReference>
<dbReference type="EMBL" id="JALBUU010000004">
    <property type="protein sequence ID" value="MCI0752713.1"/>
    <property type="molecule type" value="Genomic_DNA"/>
</dbReference>
<evidence type="ECO:0000259" key="2">
    <source>
        <dbReference type="PROSITE" id="PS50263"/>
    </source>
</evidence>
<dbReference type="InterPro" id="IPR003010">
    <property type="entry name" value="C-N_Hydrolase"/>
</dbReference>
<dbReference type="InterPro" id="IPR036526">
    <property type="entry name" value="C-N_Hydrolase_sf"/>
</dbReference>
<sequence length="336" mass="37469">MTRRLTLAAAQLGPIQKAEGRDVVVGRMLRLMETAHRRGAEVVVFPELALTTFFPRWYEEDINNADHWYEQALPSNATAPLFEAARKFNIGFHLGYAEIAHEPDETGTLRKRHFNTAVYVHPTGEVVLKYRKVHLPGHREFEPKRKVQHLEKRYFEVGNLGFPVVRAPIGEAGPVNIGMLICNDRRWPEAWRVLGLQQVELVMLGYNTPSINQDAKGFEAHHLRVLHSHLSIQAGCYQNACFAAGVAKAGVEDGCELFGHSIIVNPQGEIVAQATSWDDELIVADCDLDQCTLGRSSIFNFAAHRRPEAYGRILEQVGSVAPAEWMPGGTASSQAQ</sequence>
<name>A0ABS9W0K1_9PROT</name>
<dbReference type="PANTHER" id="PTHR43674">
    <property type="entry name" value="NITRILASE C965.09-RELATED"/>
    <property type="match status" value="1"/>
</dbReference>
<organism evidence="3 4">
    <name type="scientific">Teichococcus vastitatis</name>
    <dbReference type="NCBI Taxonomy" id="2307076"/>
    <lineage>
        <taxon>Bacteria</taxon>
        <taxon>Pseudomonadati</taxon>
        <taxon>Pseudomonadota</taxon>
        <taxon>Alphaproteobacteria</taxon>
        <taxon>Acetobacterales</taxon>
        <taxon>Roseomonadaceae</taxon>
        <taxon>Roseomonas</taxon>
    </lineage>
</organism>
<dbReference type="Gene3D" id="3.60.110.10">
    <property type="entry name" value="Carbon-nitrogen hydrolase"/>
    <property type="match status" value="1"/>
</dbReference>
<evidence type="ECO:0000256" key="1">
    <source>
        <dbReference type="ARBA" id="ARBA00022801"/>
    </source>
</evidence>
<feature type="domain" description="CN hydrolase" evidence="2">
    <location>
        <begin position="5"/>
        <end position="288"/>
    </location>
</feature>
<reference evidence="3 4" key="1">
    <citation type="submission" date="2022-03" db="EMBL/GenBank/DDBJ databases">
        <title>Complete genome analysis of Roseomonas KG 17.1 : a prolific producer of plant growth promoters.</title>
        <authorList>
            <person name="Saadouli I."/>
            <person name="Najjari A."/>
            <person name="Mosbah A."/>
            <person name="Ouzari H.I."/>
        </authorList>
    </citation>
    <scope>NUCLEOTIDE SEQUENCE [LARGE SCALE GENOMIC DNA]</scope>
    <source>
        <strain evidence="3 4">KG17-1</strain>
    </source>
</reference>
<evidence type="ECO:0000313" key="4">
    <source>
        <dbReference type="Proteomes" id="UP001201985"/>
    </source>
</evidence>
<gene>
    <name evidence="3" type="ORF">MON41_02895</name>
</gene>
<proteinExistence type="predicted"/>
<dbReference type="Pfam" id="PF00795">
    <property type="entry name" value="CN_hydrolase"/>
    <property type="match status" value="1"/>
</dbReference>
<evidence type="ECO:0000313" key="3">
    <source>
        <dbReference type="EMBL" id="MCI0752713.1"/>
    </source>
</evidence>
<dbReference type="PROSITE" id="PS50263">
    <property type="entry name" value="CN_HYDROLASE"/>
    <property type="match status" value="1"/>
</dbReference>
<dbReference type="RefSeq" id="WP_120008255.1">
    <property type="nucleotide sequence ID" value="NZ_JALBUU010000004.1"/>
</dbReference>
<dbReference type="GO" id="GO:0016787">
    <property type="term" value="F:hydrolase activity"/>
    <property type="evidence" value="ECO:0007669"/>
    <property type="project" value="UniProtKB-KW"/>
</dbReference>